<dbReference type="EMBL" id="CM014085">
    <property type="protein sequence ID" value="TKS74589.1"/>
    <property type="molecule type" value="Genomic_DNA"/>
</dbReference>
<dbReference type="PANTHER" id="PTHR11073">
    <property type="entry name" value="CALRETICULIN AND CALNEXIN"/>
    <property type="match status" value="1"/>
</dbReference>
<feature type="domain" description="EH" evidence="28">
    <location>
        <begin position="476"/>
        <end position="564"/>
    </location>
</feature>
<feature type="coiled-coil region" evidence="25">
    <location>
        <begin position="806"/>
        <end position="961"/>
    </location>
</feature>
<evidence type="ECO:0000256" key="9">
    <source>
        <dbReference type="ARBA" id="ARBA00022525"/>
    </source>
</evidence>
<evidence type="ECO:0000256" key="13">
    <source>
        <dbReference type="ARBA" id="ARBA00022734"/>
    </source>
</evidence>
<gene>
    <name evidence="30" type="ORF">D9C73_008672</name>
</gene>
<dbReference type="GO" id="GO:0006457">
    <property type="term" value="P:protein folding"/>
    <property type="evidence" value="ECO:0007669"/>
    <property type="project" value="InterPro"/>
</dbReference>
<dbReference type="PANTHER" id="PTHR11073:SF16">
    <property type="entry name" value="CALRETICULIN"/>
    <property type="match status" value="1"/>
</dbReference>
<keyword evidence="17" id="KW-0106">Calcium</keyword>
<dbReference type="PROSITE" id="PS50031">
    <property type="entry name" value="EH"/>
    <property type="match status" value="3"/>
</dbReference>
<feature type="compositionally biased region" description="Basic and acidic residues" evidence="26">
    <location>
        <begin position="208"/>
        <end position="252"/>
    </location>
</feature>
<dbReference type="Gene3D" id="2.10.250.10">
    <property type="entry name" value="Calreticulin/calnexin, P domain"/>
    <property type="match status" value="1"/>
</dbReference>
<dbReference type="GO" id="GO:0060473">
    <property type="term" value="C:cortical granule"/>
    <property type="evidence" value="ECO:0007669"/>
    <property type="project" value="UniProtKB-SubCell"/>
</dbReference>
<evidence type="ECO:0000256" key="8">
    <source>
        <dbReference type="ARBA" id="ARBA00022490"/>
    </source>
</evidence>
<feature type="compositionally biased region" description="Pro residues" evidence="26">
    <location>
        <begin position="595"/>
        <end position="606"/>
    </location>
</feature>
<evidence type="ECO:0000256" key="3">
    <source>
        <dbReference type="ARBA" id="ARBA00004498"/>
    </source>
</evidence>
<evidence type="ECO:0000256" key="23">
    <source>
        <dbReference type="ARBA" id="ARBA00037865"/>
    </source>
</evidence>
<feature type="domain" description="EF-hand" evidence="29">
    <location>
        <begin position="618"/>
        <end position="653"/>
    </location>
</feature>
<dbReference type="Gene3D" id="2.60.120.200">
    <property type="match status" value="1"/>
</dbReference>
<feature type="compositionally biased region" description="Low complexity" evidence="26">
    <location>
        <begin position="1432"/>
        <end position="1449"/>
    </location>
</feature>
<keyword evidence="19" id="KW-0007">Acetylation</keyword>
<dbReference type="SUPFAM" id="SSF49899">
    <property type="entry name" value="Concanavalin A-like lectins/glucanases"/>
    <property type="match status" value="1"/>
</dbReference>
<feature type="compositionally biased region" description="Basic and acidic residues" evidence="26">
    <location>
        <begin position="1000"/>
        <end position="1009"/>
    </location>
</feature>
<feature type="signal peptide" evidence="27">
    <location>
        <begin position="1"/>
        <end position="18"/>
    </location>
</feature>
<keyword evidence="31" id="KW-1185">Reference proteome</keyword>
<evidence type="ECO:0000256" key="11">
    <source>
        <dbReference type="ARBA" id="ARBA00022723"/>
    </source>
</evidence>
<feature type="disulfide bond" evidence="24">
    <location>
        <begin position="106"/>
        <end position="138"/>
    </location>
</feature>
<proteinExistence type="inferred from homology"/>
<feature type="compositionally biased region" description="Pro residues" evidence="26">
    <location>
        <begin position="567"/>
        <end position="579"/>
    </location>
</feature>
<feature type="region of interest" description="Disordered" evidence="26">
    <location>
        <begin position="991"/>
        <end position="1344"/>
    </location>
</feature>
<evidence type="ECO:0000256" key="4">
    <source>
        <dbReference type="ARBA" id="ARBA00004514"/>
    </source>
</evidence>
<dbReference type="GO" id="GO:0033018">
    <property type="term" value="C:sarcoplasmic reticulum lumen"/>
    <property type="evidence" value="ECO:0007669"/>
    <property type="project" value="UniProtKB-SubCell"/>
</dbReference>
<evidence type="ECO:0000256" key="26">
    <source>
        <dbReference type="SAM" id="MobiDB-lite"/>
    </source>
</evidence>
<feature type="region of interest" description="Disordered" evidence="26">
    <location>
        <begin position="1368"/>
        <end position="1476"/>
    </location>
</feature>
<evidence type="ECO:0000256" key="17">
    <source>
        <dbReference type="ARBA" id="ARBA00022837"/>
    </source>
</evidence>
<evidence type="ECO:0000256" key="24">
    <source>
        <dbReference type="PIRSR" id="PIRSR601580-3"/>
    </source>
</evidence>
<feature type="compositionally biased region" description="Low complexity" evidence="26">
    <location>
        <begin position="1413"/>
        <end position="1425"/>
    </location>
</feature>
<evidence type="ECO:0000256" key="16">
    <source>
        <dbReference type="ARBA" id="ARBA00022833"/>
    </source>
</evidence>
<evidence type="ECO:0000256" key="19">
    <source>
        <dbReference type="ARBA" id="ARBA00022990"/>
    </source>
</evidence>
<dbReference type="InterPro" id="IPR000261">
    <property type="entry name" value="EH_dom"/>
</dbReference>
<dbReference type="GO" id="GO:0005789">
    <property type="term" value="C:endoplasmic reticulum membrane"/>
    <property type="evidence" value="ECO:0007669"/>
    <property type="project" value="TreeGrafter"/>
</dbReference>
<evidence type="ECO:0000256" key="10">
    <source>
        <dbReference type="ARBA" id="ARBA00022530"/>
    </source>
</evidence>
<keyword evidence="21" id="KW-0143">Chaperone</keyword>
<feature type="compositionally biased region" description="Polar residues" evidence="26">
    <location>
        <begin position="1368"/>
        <end position="1388"/>
    </location>
</feature>
<dbReference type="SMART" id="SM00054">
    <property type="entry name" value="EFh"/>
    <property type="match status" value="3"/>
</dbReference>
<dbReference type="SUPFAM" id="SSF47473">
    <property type="entry name" value="EF-hand"/>
    <property type="match status" value="3"/>
</dbReference>
<dbReference type="PROSITE" id="PS00803">
    <property type="entry name" value="CALRETICULIN_1"/>
    <property type="match status" value="1"/>
</dbReference>
<evidence type="ECO:0000256" key="5">
    <source>
        <dbReference type="ARBA" id="ARBA00004564"/>
    </source>
</evidence>
<dbReference type="InterPro" id="IPR009033">
    <property type="entry name" value="Calreticulin/calnexin_P_dom_sf"/>
</dbReference>
<dbReference type="GO" id="GO:0005829">
    <property type="term" value="C:cytosol"/>
    <property type="evidence" value="ECO:0007669"/>
    <property type="project" value="UniProtKB-SubCell"/>
</dbReference>
<comment type="subcellular location">
    <subcellularLocation>
        <location evidence="1">Cell surface</location>
    </subcellularLocation>
    <subcellularLocation>
        <location evidence="4">Cytoplasm</location>
        <location evidence="4">Cytosol</location>
    </subcellularLocation>
    <subcellularLocation>
        <location evidence="23">Cytoplasmic vesicle</location>
        <location evidence="23">Secretory vesicle</location>
        <location evidence="23">Cortical granule</location>
    </subcellularLocation>
    <subcellularLocation>
        <location evidence="2">Endoplasmic reticulum lumen</location>
    </subcellularLocation>
    <subcellularLocation>
        <location evidence="5">Sarcoplasmic reticulum lumen</location>
    </subcellularLocation>
    <subcellularLocation>
        <location evidence="3">Secreted</location>
        <location evidence="3">Extracellular space</location>
        <location evidence="3">Extracellular matrix</location>
    </subcellularLocation>
</comment>
<evidence type="ECO:0000256" key="22">
    <source>
        <dbReference type="ARBA" id="ARBA00023329"/>
    </source>
</evidence>
<dbReference type="GO" id="GO:0009986">
    <property type="term" value="C:cell surface"/>
    <property type="evidence" value="ECO:0007669"/>
    <property type="project" value="UniProtKB-SubCell"/>
</dbReference>
<feature type="region of interest" description="Disordered" evidence="26">
    <location>
        <begin position="555"/>
        <end position="606"/>
    </location>
</feature>
<dbReference type="PROSITE" id="PS00018">
    <property type="entry name" value="EF_HAND_1"/>
    <property type="match status" value="2"/>
</dbReference>
<keyword evidence="12 27" id="KW-0732">Signal</keyword>
<dbReference type="STRING" id="240159.A0A4U5UIW4"/>
<feature type="chain" id="PRO_5020747605" description="Calreticulin" evidence="27">
    <location>
        <begin position="19"/>
        <end position="1522"/>
    </location>
</feature>
<keyword evidence="15" id="KW-0256">Endoplasmic reticulum</keyword>
<keyword evidence="11" id="KW-0479">Metal-binding</keyword>
<evidence type="ECO:0000256" key="27">
    <source>
        <dbReference type="SAM" id="SignalP"/>
    </source>
</evidence>
<dbReference type="InterPro" id="IPR011992">
    <property type="entry name" value="EF-hand-dom_pair"/>
</dbReference>
<keyword evidence="20 24" id="KW-1015">Disulfide bond</keyword>
<evidence type="ECO:0000256" key="21">
    <source>
        <dbReference type="ARBA" id="ARBA00023186"/>
    </source>
</evidence>
<keyword evidence="22" id="KW-0968">Cytoplasmic vesicle</keyword>
<dbReference type="FunFam" id="2.10.250.10:FF:000002">
    <property type="entry name" value="Calreticulin"/>
    <property type="match status" value="1"/>
</dbReference>
<evidence type="ECO:0000256" key="25">
    <source>
        <dbReference type="SAM" id="Coils"/>
    </source>
</evidence>
<dbReference type="InterPro" id="IPR018124">
    <property type="entry name" value="Calret/calnex_CS"/>
</dbReference>
<organism evidence="30 31">
    <name type="scientific">Collichthys lucidus</name>
    <name type="common">Big head croaker</name>
    <name type="synonym">Sciaena lucida</name>
    <dbReference type="NCBI Taxonomy" id="240159"/>
    <lineage>
        <taxon>Eukaryota</taxon>
        <taxon>Metazoa</taxon>
        <taxon>Chordata</taxon>
        <taxon>Craniata</taxon>
        <taxon>Vertebrata</taxon>
        <taxon>Euteleostomi</taxon>
        <taxon>Actinopterygii</taxon>
        <taxon>Neopterygii</taxon>
        <taxon>Teleostei</taxon>
        <taxon>Neoteleostei</taxon>
        <taxon>Acanthomorphata</taxon>
        <taxon>Eupercaria</taxon>
        <taxon>Sciaenidae</taxon>
        <taxon>Collichthys</taxon>
    </lineage>
</organism>
<keyword evidence="13" id="KW-0430">Lectin</keyword>
<dbReference type="Pfam" id="PF12763">
    <property type="entry name" value="EH"/>
    <property type="match status" value="3"/>
</dbReference>
<dbReference type="Gene3D" id="1.10.287.1490">
    <property type="match status" value="1"/>
</dbReference>
<keyword evidence="10" id="KW-0272">Extracellular matrix</keyword>
<evidence type="ECO:0000256" key="15">
    <source>
        <dbReference type="ARBA" id="ARBA00022824"/>
    </source>
</evidence>
<keyword evidence="8" id="KW-0963">Cytoplasm</keyword>
<dbReference type="GO" id="GO:0051082">
    <property type="term" value="F:unfolded protein binding"/>
    <property type="evidence" value="ECO:0007669"/>
    <property type="project" value="InterPro"/>
</dbReference>
<name>A0A4U5UIW4_COLLU</name>
<evidence type="ECO:0000256" key="20">
    <source>
        <dbReference type="ARBA" id="ARBA00023157"/>
    </source>
</evidence>
<reference evidence="30 31" key="1">
    <citation type="submission" date="2019-01" db="EMBL/GenBank/DDBJ databases">
        <title>Genome Assembly of Collichthys lucidus.</title>
        <authorList>
            <person name="Cai M."/>
            <person name="Xiao S."/>
        </authorList>
    </citation>
    <scope>NUCLEOTIDE SEQUENCE [LARGE SCALE GENOMIC DNA]</scope>
    <source>
        <strain evidence="30">JT15FE1705JMU</strain>
        <tissue evidence="30">Muscle</tissue>
    </source>
</reference>
<feature type="region of interest" description="Disordered" evidence="26">
    <location>
        <begin position="196"/>
        <end position="260"/>
    </location>
</feature>
<feature type="compositionally biased region" description="Basic and acidic residues" evidence="26">
    <location>
        <begin position="1464"/>
        <end position="1476"/>
    </location>
</feature>
<feature type="compositionally biased region" description="Low complexity" evidence="26">
    <location>
        <begin position="1204"/>
        <end position="1221"/>
    </location>
</feature>
<dbReference type="FunFam" id="2.60.120.200:FF:000122">
    <property type="entry name" value="Calreticulin 3"/>
    <property type="match status" value="1"/>
</dbReference>
<dbReference type="InterPro" id="IPR013320">
    <property type="entry name" value="ConA-like_dom_sf"/>
</dbReference>
<evidence type="ECO:0000313" key="31">
    <source>
        <dbReference type="Proteomes" id="UP000298787"/>
    </source>
</evidence>
<dbReference type="PRINTS" id="PR00626">
    <property type="entry name" value="CALRETICULIN"/>
</dbReference>
<evidence type="ECO:0000256" key="1">
    <source>
        <dbReference type="ARBA" id="ARBA00004241"/>
    </source>
</evidence>
<comment type="similarity">
    <text evidence="6">Belongs to the calreticulin family.</text>
</comment>
<evidence type="ECO:0000256" key="12">
    <source>
        <dbReference type="ARBA" id="ARBA00022729"/>
    </source>
</evidence>
<evidence type="ECO:0000256" key="18">
    <source>
        <dbReference type="ARBA" id="ARBA00022951"/>
    </source>
</evidence>
<dbReference type="PROSITE" id="PS00804">
    <property type="entry name" value="CALRETICULIN_2"/>
    <property type="match status" value="1"/>
</dbReference>
<evidence type="ECO:0000256" key="6">
    <source>
        <dbReference type="ARBA" id="ARBA00010983"/>
    </source>
</evidence>
<evidence type="ECO:0000259" key="29">
    <source>
        <dbReference type="PROSITE" id="PS50222"/>
    </source>
</evidence>
<dbReference type="GO" id="GO:0030246">
    <property type="term" value="F:carbohydrate binding"/>
    <property type="evidence" value="ECO:0007669"/>
    <property type="project" value="UniProtKB-KW"/>
</dbReference>
<feature type="domain" description="EH" evidence="28">
    <location>
        <begin position="356"/>
        <end position="401"/>
    </location>
</feature>
<dbReference type="GO" id="GO:0036503">
    <property type="term" value="P:ERAD pathway"/>
    <property type="evidence" value="ECO:0007669"/>
    <property type="project" value="TreeGrafter"/>
</dbReference>
<feature type="compositionally biased region" description="Polar residues" evidence="26">
    <location>
        <begin position="1061"/>
        <end position="1080"/>
    </location>
</feature>
<keyword evidence="14" id="KW-0677">Repeat</keyword>
<dbReference type="PROSITE" id="PS50222">
    <property type="entry name" value="EF_HAND_2"/>
    <property type="match status" value="2"/>
</dbReference>
<dbReference type="Gene3D" id="1.10.238.10">
    <property type="entry name" value="EF-hand"/>
    <property type="match status" value="3"/>
</dbReference>
<dbReference type="Pfam" id="PF00262">
    <property type="entry name" value="Calreticulin"/>
    <property type="match status" value="2"/>
</dbReference>
<dbReference type="PROSITE" id="PS00805">
    <property type="entry name" value="CALRETICULIN_REPEAT"/>
    <property type="match status" value="1"/>
</dbReference>
<dbReference type="CDD" id="cd00052">
    <property type="entry name" value="EH"/>
    <property type="match status" value="3"/>
</dbReference>
<evidence type="ECO:0000256" key="2">
    <source>
        <dbReference type="ARBA" id="ARBA00004319"/>
    </source>
</evidence>
<evidence type="ECO:0000313" key="30">
    <source>
        <dbReference type="EMBL" id="TKS74589.1"/>
    </source>
</evidence>
<dbReference type="PROSITE" id="PS50330">
    <property type="entry name" value="UIM"/>
    <property type="match status" value="2"/>
</dbReference>
<feature type="compositionally biased region" description="Basic and acidic residues" evidence="26">
    <location>
        <begin position="1156"/>
        <end position="1179"/>
    </location>
</feature>
<dbReference type="SUPFAM" id="SSF63887">
    <property type="entry name" value="P-domain of calnexin/calreticulin"/>
    <property type="match status" value="1"/>
</dbReference>
<feature type="domain" description="EH" evidence="28">
    <location>
        <begin position="619"/>
        <end position="709"/>
    </location>
</feature>
<sequence>MTALSLLLMAVSAASVLAESAVYFREQFEDGDAWKSRWLESKHKSDYGLFVLTAGKFYGDAEKDKGLQTSQDARFYASSARFDDFSNKGEPLVIQFTVKHEQSIDCGGGYIKLFPSGLNQEDMHGDSVYNIMFGPDICGPGTKKVHVIFNYKGKNHLINKDIRCKDDEYSHLYTLIVNPDNTYEVKIDNKKVESGNLEDDWDFLPPKKIKDPEAKKPEDWDDRERIPDPDDKKTEDWDKPENIPDPDAKKPDDWDDEMDGEWEPPMVTNPEYKGEWKPREISNPAYKGKWIHPEIDNPEYTADSEIYKYDSIGVIGLDLWQVKSGTIFDNFLITNDPNLAEEVGNDTWGKTKLSSGNPIYEKYYRQADPTGSGRVAAADAALFLKRSGLADLVLGKIWDLADSERKGSLNKQVKIHVIMEQFFIALRLVACAQNGVDVALKSLNVAVPPPKFHDTSSPLLAGGVAVDIPWVVKPEEKMKFDSIFDSLGPVGGILTGDKVKPVLLNSKLPVDILGRVWELSDLDRDGMLDRDEFSVAMYLVYRALEGEPVPMSLPPPLVPPSKRKKPSVPPVMPLLPSPPSVKDSRSSHAASKTLPHPPKPSPAPVPTPAAAPWVVLSADKAKYDELFSKTDSDMDGLVSGPEVRDIFLKTGLPSATLARIWELCDIGDIGKLTREQFALALHLINQKLTKGLDPPQSLSPEMIPPSDRQNIKQNNVVNLAADFSAIKELDSLSNEIVELQRRHYLYCGVHNIMVAQGEEVVVVQGHGKEGSAENWLGLGGLGVPGLPSLSSVAKYSCLLCWAPREKSSVEEEIKEKEEAIRQRSNEVQDLQDEVARENEELQRLQAQRQKVQEALEELDQQKGSLEEQLTHIRQQTSQETQLSEHEEQEQRICQYEEELVQAREELLALQEESRRLQEKVQAAQEQLTPLQESVRDSFTQVAQVQQKLNDLQVEERSVTAQLSWKRALEDSSPVMVNGSAGLSAELYQADPFQQDLFQDDQPKELKEEEPAAVYNQQKEHSDQKEKGVYEREEEDEKEDESPKTPEEEKMKPDPLDDLYTSLASSEMYNNVSSLAKPQENSVREQRSPTPDISSEVTDEAEESPKESPPKVASPEPESKEEPAESPETTTITSLPPQVGPRSMPPQTSPPSLPEMDFFHSDPFTDHDPFKDDPFGKADVADPFGGDPFKGSDPFAADSFFAQTSSIPFSSDDPFSASADPFGTTTGMPEPDLFAAKLSDAPTAPPTAPPAAAATDPFTSKPTNPALAAKDPFSSTGNNMADSDPFGGKMNVAGEADPFGSQDGGTDPFSCSPPNSDLAVKDTAATNDPFAPGGTTVNASSDPDPFAAVFGNESFGGGFADFSALTKSNGADQFGINNKNLFQEDSQSAGPDVPPALPPKTGTPTRPPPPPPGKRSSISRTESSDSFQRRGHFPAADFSSASSSSLPAKDPLADPFAPSSPPRHNVREADRFASFDKYPTEEDMIEWAKRESEREEKERLARLTQQEQEDLELAIALSKSELS</sequence>
<keyword evidence="9" id="KW-0964">Secreted</keyword>
<dbReference type="GO" id="GO:0005509">
    <property type="term" value="F:calcium ion binding"/>
    <property type="evidence" value="ECO:0007669"/>
    <property type="project" value="InterPro"/>
</dbReference>
<feature type="compositionally biased region" description="Pro residues" evidence="26">
    <location>
        <begin position="1142"/>
        <end position="1152"/>
    </location>
</feature>
<dbReference type="InterPro" id="IPR002048">
    <property type="entry name" value="EF_hand_dom"/>
</dbReference>
<keyword evidence="25" id="KW-0175">Coiled coil</keyword>
<feature type="domain" description="EF-hand" evidence="29">
    <location>
        <begin position="508"/>
        <end position="543"/>
    </location>
</feature>
<keyword evidence="16" id="KW-0862">Zinc</keyword>
<keyword evidence="18" id="KW-0703">Sarcoplasmic reticulum</keyword>
<dbReference type="Proteomes" id="UP000298787">
    <property type="component" value="Chromosome 8"/>
</dbReference>
<accession>A0A4U5UIW4</accession>
<dbReference type="InterPro" id="IPR018247">
    <property type="entry name" value="EF_Hand_1_Ca_BS"/>
</dbReference>
<dbReference type="InterPro" id="IPR003903">
    <property type="entry name" value="UIM_dom"/>
</dbReference>
<evidence type="ECO:0000259" key="28">
    <source>
        <dbReference type="PROSITE" id="PS50031"/>
    </source>
</evidence>
<evidence type="ECO:0000256" key="7">
    <source>
        <dbReference type="ARBA" id="ARBA00015837"/>
    </source>
</evidence>
<feature type="compositionally biased region" description="Basic and acidic residues" evidence="26">
    <location>
        <begin position="1040"/>
        <end position="1054"/>
    </location>
</feature>
<dbReference type="SMART" id="SM00027">
    <property type="entry name" value="EH"/>
    <property type="match status" value="3"/>
</dbReference>
<dbReference type="InterPro" id="IPR001580">
    <property type="entry name" value="Calret/calnex"/>
</dbReference>
<protein>
    <recommendedName>
        <fullName evidence="7">Calreticulin</fullName>
    </recommendedName>
</protein>
<evidence type="ECO:0000256" key="14">
    <source>
        <dbReference type="ARBA" id="ARBA00022737"/>
    </source>
</evidence>
<feature type="compositionally biased region" description="Basic and acidic residues" evidence="26">
    <location>
        <begin position="1017"/>
        <end position="1030"/>
    </location>
</feature>